<evidence type="ECO:0000313" key="15">
    <source>
        <dbReference type="Proteomes" id="UP000481360"/>
    </source>
</evidence>
<evidence type="ECO:0000256" key="11">
    <source>
        <dbReference type="SAM" id="Phobius"/>
    </source>
</evidence>
<evidence type="ECO:0000256" key="8">
    <source>
        <dbReference type="ARBA" id="ARBA00023012"/>
    </source>
</evidence>
<gene>
    <name evidence="14" type="ORF">G7043_04715</name>
</gene>
<keyword evidence="11" id="KW-0472">Membrane</keyword>
<keyword evidence="3" id="KW-0597">Phosphoprotein</keyword>
<feature type="transmembrane region" description="Helical" evidence="11">
    <location>
        <begin position="94"/>
        <end position="112"/>
    </location>
</feature>
<evidence type="ECO:0000313" key="14">
    <source>
        <dbReference type="EMBL" id="NGY58235.1"/>
    </source>
</evidence>
<keyword evidence="4" id="KW-0808">Transferase</keyword>
<dbReference type="Pfam" id="PF07730">
    <property type="entry name" value="HisKA_3"/>
    <property type="match status" value="1"/>
</dbReference>
<proteinExistence type="predicted"/>
<dbReference type="InterPro" id="IPR050482">
    <property type="entry name" value="Sensor_HK_TwoCompSys"/>
</dbReference>
<evidence type="ECO:0000256" key="1">
    <source>
        <dbReference type="ARBA" id="ARBA00000085"/>
    </source>
</evidence>
<dbReference type="SUPFAM" id="SSF55874">
    <property type="entry name" value="ATPase domain of HSP90 chaperone/DNA topoisomerase II/histidine kinase"/>
    <property type="match status" value="1"/>
</dbReference>
<keyword evidence="8" id="KW-0902">Two-component regulatory system</keyword>
<feature type="transmembrane region" description="Helical" evidence="11">
    <location>
        <begin position="118"/>
        <end position="140"/>
    </location>
</feature>
<comment type="caution">
    <text evidence="14">The sequence shown here is derived from an EMBL/GenBank/DDBJ whole genome shotgun (WGS) entry which is preliminary data.</text>
</comment>
<dbReference type="Pfam" id="PF02518">
    <property type="entry name" value="HATPase_c"/>
    <property type="match status" value="1"/>
</dbReference>
<dbReference type="GO" id="GO:0005524">
    <property type="term" value="F:ATP binding"/>
    <property type="evidence" value="ECO:0007669"/>
    <property type="project" value="UniProtKB-KW"/>
</dbReference>
<comment type="catalytic activity">
    <reaction evidence="1">
        <text>ATP + protein L-histidine = ADP + protein N-phospho-L-histidine.</text>
        <dbReference type="EC" id="2.7.13.3"/>
    </reaction>
</comment>
<dbReference type="Gene3D" id="3.30.565.10">
    <property type="entry name" value="Histidine kinase-like ATPase, C-terminal domain"/>
    <property type="match status" value="1"/>
</dbReference>
<dbReference type="Proteomes" id="UP000481360">
    <property type="component" value="Unassembled WGS sequence"/>
</dbReference>
<protein>
    <recommendedName>
        <fullName evidence="2">histidine kinase</fullName>
        <ecNumber evidence="2">2.7.13.3</ecNumber>
    </recommendedName>
</protein>
<evidence type="ECO:0000259" key="13">
    <source>
        <dbReference type="Pfam" id="PF07730"/>
    </source>
</evidence>
<feature type="transmembrane region" description="Helical" evidence="11">
    <location>
        <begin position="152"/>
        <end position="170"/>
    </location>
</feature>
<keyword evidence="9" id="KW-0175">Coiled coil</keyword>
<evidence type="ECO:0000256" key="3">
    <source>
        <dbReference type="ARBA" id="ARBA00022553"/>
    </source>
</evidence>
<dbReference type="InterPro" id="IPR036890">
    <property type="entry name" value="HATPase_C_sf"/>
</dbReference>
<dbReference type="EMBL" id="JAAMPJ010000001">
    <property type="protein sequence ID" value="NGY58235.1"/>
    <property type="molecule type" value="Genomic_DNA"/>
</dbReference>
<dbReference type="PANTHER" id="PTHR24421:SF10">
    <property type="entry name" value="NITRATE_NITRITE SENSOR PROTEIN NARQ"/>
    <property type="match status" value="1"/>
</dbReference>
<keyword evidence="7" id="KW-0067">ATP-binding</keyword>
<dbReference type="GO" id="GO:0000155">
    <property type="term" value="F:phosphorelay sensor kinase activity"/>
    <property type="evidence" value="ECO:0007669"/>
    <property type="project" value="InterPro"/>
</dbReference>
<dbReference type="Gene3D" id="1.20.5.1930">
    <property type="match status" value="1"/>
</dbReference>
<organism evidence="14 15">
    <name type="scientific">Lentzea alba</name>
    <dbReference type="NCBI Taxonomy" id="2714351"/>
    <lineage>
        <taxon>Bacteria</taxon>
        <taxon>Bacillati</taxon>
        <taxon>Actinomycetota</taxon>
        <taxon>Actinomycetes</taxon>
        <taxon>Pseudonocardiales</taxon>
        <taxon>Pseudonocardiaceae</taxon>
        <taxon>Lentzea</taxon>
    </lineage>
</organism>
<keyword evidence="11" id="KW-1133">Transmembrane helix</keyword>
<evidence type="ECO:0000256" key="2">
    <source>
        <dbReference type="ARBA" id="ARBA00012438"/>
    </source>
</evidence>
<name>A0A7C9VNG9_9PSEU</name>
<dbReference type="InterPro" id="IPR003594">
    <property type="entry name" value="HATPase_dom"/>
</dbReference>
<dbReference type="CDD" id="cd16917">
    <property type="entry name" value="HATPase_UhpB-NarQ-NarX-like"/>
    <property type="match status" value="1"/>
</dbReference>
<evidence type="ECO:0000256" key="10">
    <source>
        <dbReference type="SAM" id="MobiDB-lite"/>
    </source>
</evidence>
<keyword evidence="5" id="KW-0547">Nucleotide-binding</keyword>
<dbReference type="EC" id="2.7.13.3" evidence="2"/>
<keyword evidence="6 14" id="KW-0418">Kinase</keyword>
<dbReference type="InterPro" id="IPR011712">
    <property type="entry name" value="Sig_transdc_His_kin_sub3_dim/P"/>
</dbReference>
<keyword evidence="15" id="KW-1185">Reference proteome</keyword>
<dbReference type="GO" id="GO:0016020">
    <property type="term" value="C:membrane"/>
    <property type="evidence" value="ECO:0007669"/>
    <property type="project" value="InterPro"/>
</dbReference>
<evidence type="ECO:0000256" key="9">
    <source>
        <dbReference type="SAM" id="Coils"/>
    </source>
</evidence>
<reference evidence="14 15" key="1">
    <citation type="submission" date="2020-03" db="EMBL/GenBank/DDBJ databases">
        <title>Isolation and identification of active actinomycetes.</title>
        <authorList>
            <person name="Sun X."/>
        </authorList>
    </citation>
    <scope>NUCLEOTIDE SEQUENCE [LARGE SCALE GENOMIC DNA]</scope>
    <source>
        <strain evidence="14 15">NEAU-D13</strain>
    </source>
</reference>
<evidence type="ECO:0000259" key="12">
    <source>
        <dbReference type="Pfam" id="PF02518"/>
    </source>
</evidence>
<feature type="transmembrane region" description="Helical" evidence="11">
    <location>
        <begin position="63"/>
        <end position="82"/>
    </location>
</feature>
<dbReference type="GO" id="GO:0046983">
    <property type="term" value="F:protein dimerization activity"/>
    <property type="evidence" value="ECO:0007669"/>
    <property type="project" value="InterPro"/>
</dbReference>
<evidence type="ECO:0000256" key="5">
    <source>
        <dbReference type="ARBA" id="ARBA00022741"/>
    </source>
</evidence>
<keyword evidence="11" id="KW-0812">Transmembrane</keyword>
<feature type="coiled-coil region" evidence="9">
    <location>
        <begin position="169"/>
        <end position="242"/>
    </location>
</feature>
<evidence type="ECO:0000256" key="7">
    <source>
        <dbReference type="ARBA" id="ARBA00022840"/>
    </source>
</evidence>
<evidence type="ECO:0000256" key="4">
    <source>
        <dbReference type="ARBA" id="ARBA00022679"/>
    </source>
</evidence>
<feature type="transmembrane region" description="Helical" evidence="11">
    <location>
        <begin position="32"/>
        <end position="51"/>
    </location>
</feature>
<sequence>MVFRTLYRTFVGPDHTRVLAIALGRLRVPVHAALIIYALIWAIIGSAQFVGTKVLPDERTHVVAWWVFIFFVTLLPYVLLIWSPLYAWRLAAAGFYFVSGLIDSTGVAPFQYWTVTPLLIAVAAFYSRGIVITVTASSVLLHQISEYQNHTIGFYIPIIAGAVYMFGARGRAERELEEERSSKAALEERARIAREMHDVVAHHMSMVVVRCETAPYRLQGLNEEAQQEFAELGEAAREAITDMQRLLGVLRTNGQEPEREPQPGISRIPELARPGDEAEVDVDDVPEAVGLTAYRIVQEALTNATRHAPGSKASVHVHKSEGQLDVLVINTAGGPSMGGGGGQGLVGMRERVAVHGGTLTVKSTEDGGFMVRARIPLGDK</sequence>
<dbReference type="AlphaFoldDB" id="A0A7C9VNG9"/>
<dbReference type="PANTHER" id="PTHR24421">
    <property type="entry name" value="NITRATE/NITRITE SENSOR PROTEIN NARX-RELATED"/>
    <property type="match status" value="1"/>
</dbReference>
<feature type="domain" description="Histidine kinase/HSP90-like ATPase" evidence="12">
    <location>
        <begin position="292"/>
        <end position="377"/>
    </location>
</feature>
<evidence type="ECO:0000256" key="6">
    <source>
        <dbReference type="ARBA" id="ARBA00022777"/>
    </source>
</evidence>
<feature type="region of interest" description="Disordered" evidence="10">
    <location>
        <begin position="254"/>
        <end position="277"/>
    </location>
</feature>
<accession>A0A7C9VNG9</accession>
<feature type="domain" description="Signal transduction histidine kinase subgroup 3 dimerisation and phosphoacceptor" evidence="13">
    <location>
        <begin position="188"/>
        <end position="253"/>
    </location>
</feature>